<feature type="non-terminal residue" evidence="4">
    <location>
        <position position="1"/>
    </location>
</feature>
<feature type="non-terminal residue" evidence="4">
    <location>
        <position position="109"/>
    </location>
</feature>
<reference evidence="4" key="1">
    <citation type="submission" date="2021-02" db="EMBL/GenBank/DDBJ databases">
        <authorList>
            <person name="Nowell W R."/>
        </authorList>
    </citation>
    <scope>NUCLEOTIDE SEQUENCE</scope>
</reference>
<name>A0A820RLE3_9BILA</name>
<feature type="domain" description="Cux N-terminal" evidence="3">
    <location>
        <begin position="3"/>
        <end position="56"/>
    </location>
</feature>
<dbReference type="GO" id="GO:0000977">
    <property type="term" value="F:RNA polymerase II transcription regulatory region sequence-specific DNA binding"/>
    <property type="evidence" value="ECO:0007669"/>
    <property type="project" value="TreeGrafter"/>
</dbReference>
<evidence type="ECO:0000259" key="3">
    <source>
        <dbReference type="Pfam" id="PF25398"/>
    </source>
</evidence>
<dbReference type="PANTHER" id="PTHR14043:SF2">
    <property type="entry name" value="HOMEOBOX PROTEIN CUT"/>
    <property type="match status" value="1"/>
</dbReference>
<evidence type="ECO:0000256" key="2">
    <source>
        <dbReference type="SAM" id="Coils"/>
    </source>
</evidence>
<keyword evidence="1 2" id="KW-0175">Coiled coil</keyword>
<dbReference type="AlphaFoldDB" id="A0A820RLE3"/>
<evidence type="ECO:0000313" key="5">
    <source>
        <dbReference type="Proteomes" id="UP000663866"/>
    </source>
</evidence>
<sequence length="109" mass="12546">DVRKPITPILKSFQIEIDTLSKQSKLTEETLLKIYQHLSELPVKDPVPILEYTQTLQTGLEKVSDLAAQNQNLKEILDELAHVKSQELTVKQLRDKIKDLEKKTEVIIQ</sequence>
<keyword evidence="5" id="KW-1185">Reference proteome</keyword>
<comment type="caution">
    <text evidence="4">The sequence shown here is derived from an EMBL/GenBank/DDBJ whole genome shotgun (WGS) entry which is preliminary data.</text>
</comment>
<organism evidence="4 5">
    <name type="scientific">Rotaria magnacalcarata</name>
    <dbReference type="NCBI Taxonomy" id="392030"/>
    <lineage>
        <taxon>Eukaryota</taxon>
        <taxon>Metazoa</taxon>
        <taxon>Spiralia</taxon>
        <taxon>Gnathifera</taxon>
        <taxon>Rotifera</taxon>
        <taxon>Eurotatoria</taxon>
        <taxon>Bdelloidea</taxon>
        <taxon>Philodinida</taxon>
        <taxon>Philodinidae</taxon>
        <taxon>Rotaria</taxon>
    </lineage>
</organism>
<dbReference type="Pfam" id="PF25398">
    <property type="entry name" value="CUX1_N"/>
    <property type="match status" value="1"/>
</dbReference>
<dbReference type="InterPro" id="IPR057476">
    <property type="entry name" value="Cux_N"/>
</dbReference>
<dbReference type="PANTHER" id="PTHR14043">
    <property type="entry name" value="CCAAT DISPLACEMENT PROTEIN-RELATED"/>
    <property type="match status" value="1"/>
</dbReference>
<gene>
    <name evidence="4" type="ORF">OVN521_LOCUS37064</name>
</gene>
<feature type="coiled-coil region" evidence="2">
    <location>
        <begin position="63"/>
        <end position="103"/>
    </location>
</feature>
<dbReference type="GO" id="GO:0000981">
    <property type="term" value="F:DNA-binding transcription factor activity, RNA polymerase II-specific"/>
    <property type="evidence" value="ECO:0007669"/>
    <property type="project" value="TreeGrafter"/>
</dbReference>
<proteinExistence type="predicted"/>
<dbReference type="GO" id="GO:0005634">
    <property type="term" value="C:nucleus"/>
    <property type="evidence" value="ECO:0007669"/>
    <property type="project" value="TreeGrafter"/>
</dbReference>
<evidence type="ECO:0000256" key="1">
    <source>
        <dbReference type="ARBA" id="ARBA00023054"/>
    </source>
</evidence>
<protein>
    <recommendedName>
        <fullName evidence="3">Cux N-terminal domain-containing protein</fullName>
    </recommendedName>
</protein>
<accession>A0A820RLE3</accession>
<dbReference type="EMBL" id="CAJOBG010044540">
    <property type="protein sequence ID" value="CAF4437071.1"/>
    <property type="molecule type" value="Genomic_DNA"/>
</dbReference>
<evidence type="ECO:0000313" key="4">
    <source>
        <dbReference type="EMBL" id="CAF4437071.1"/>
    </source>
</evidence>
<dbReference type="Proteomes" id="UP000663866">
    <property type="component" value="Unassembled WGS sequence"/>
</dbReference>